<dbReference type="InterPro" id="IPR029061">
    <property type="entry name" value="THDP-binding"/>
</dbReference>
<keyword evidence="6" id="KW-1185">Reference proteome</keyword>
<evidence type="ECO:0000259" key="4">
    <source>
        <dbReference type="Pfam" id="PF00456"/>
    </source>
</evidence>
<evidence type="ECO:0000313" key="6">
    <source>
        <dbReference type="Proteomes" id="UP000190105"/>
    </source>
</evidence>
<comment type="cofactor">
    <cofactor evidence="1">
        <name>thiamine diphosphate</name>
        <dbReference type="ChEBI" id="CHEBI:58937"/>
    </cofactor>
</comment>
<dbReference type="CDD" id="cd02012">
    <property type="entry name" value="TPP_TK"/>
    <property type="match status" value="1"/>
</dbReference>
<name>A0A1T4XNL7_9CLOT</name>
<evidence type="ECO:0000313" key="5">
    <source>
        <dbReference type="EMBL" id="SKA91180.1"/>
    </source>
</evidence>
<dbReference type="STRING" id="1147123.SAMN05443428_11115"/>
<evidence type="ECO:0000256" key="1">
    <source>
        <dbReference type="ARBA" id="ARBA00001964"/>
    </source>
</evidence>
<dbReference type="Pfam" id="PF00456">
    <property type="entry name" value="Transketolase_N"/>
    <property type="match status" value="1"/>
</dbReference>
<dbReference type="PANTHER" id="PTHR47514:SF1">
    <property type="entry name" value="TRANSKETOLASE N-TERMINAL SECTION-RELATED"/>
    <property type="match status" value="1"/>
</dbReference>
<feature type="domain" description="Transketolase N-terminal" evidence="4">
    <location>
        <begin position="14"/>
        <end position="263"/>
    </location>
</feature>
<dbReference type="PANTHER" id="PTHR47514">
    <property type="entry name" value="TRANSKETOLASE N-TERMINAL SECTION-RELATED"/>
    <property type="match status" value="1"/>
</dbReference>
<sequence length="279" mass="30864">MLSSEKIKEVKEFAIKIRIETIKAIGNLGFGHIGGAMSIADTIAVLYDAVMKYDPKNPNWEDRDYLICSKGHAGPSIYSALALKGFFPIEELMTLNKPGTHLPSHCDRNLTTGIDMTTGSLGQGSSLAVGVALGNRCCGRKNTTYLILGDGEMQEGQVWEAVLYAAQQKLSNLIVFVDYNKKQLDGYTADINDLGDLKSKFEAFNWFAQEVDGHNVSEIYEAVENAKKQNEKPSAIILHTVKGKGCSFAENELYNHHMTVSRQQMEEALNVLLNELGRR</sequence>
<accession>A0A1T4XNL7</accession>
<dbReference type="EMBL" id="FUYH01000011">
    <property type="protein sequence ID" value="SKA91180.1"/>
    <property type="molecule type" value="Genomic_DNA"/>
</dbReference>
<reference evidence="6" key="1">
    <citation type="submission" date="2017-02" db="EMBL/GenBank/DDBJ databases">
        <authorList>
            <person name="Varghese N."/>
            <person name="Submissions S."/>
        </authorList>
    </citation>
    <scope>NUCLEOTIDE SEQUENCE [LARGE SCALE GENOMIC DNA]</scope>
    <source>
        <strain evidence="6">USBA 833</strain>
    </source>
</reference>
<dbReference type="Proteomes" id="UP000190105">
    <property type="component" value="Unassembled WGS sequence"/>
</dbReference>
<dbReference type="AlphaFoldDB" id="A0A1T4XNL7"/>
<evidence type="ECO:0000256" key="3">
    <source>
        <dbReference type="ARBA" id="ARBA00023052"/>
    </source>
</evidence>
<evidence type="ECO:0000256" key="2">
    <source>
        <dbReference type="ARBA" id="ARBA00007131"/>
    </source>
</evidence>
<dbReference type="Gene3D" id="3.40.50.970">
    <property type="match status" value="1"/>
</dbReference>
<comment type="similarity">
    <text evidence="2">Belongs to the transketolase family.</text>
</comment>
<dbReference type="RefSeq" id="WP_078696665.1">
    <property type="nucleotide sequence ID" value="NZ_FUYH01000011.1"/>
</dbReference>
<protein>
    <submittedName>
        <fullName evidence="5">Transketolase</fullName>
    </submittedName>
</protein>
<organism evidence="5 6">
    <name type="scientific">Caloramator quimbayensis</name>
    <dbReference type="NCBI Taxonomy" id="1147123"/>
    <lineage>
        <taxon>Bacteria</taxon>
        <taxon>Bacillati</taxon>
        <taxon>Bacillota</taxon>
        <taxon>Clostridia</taxon>
        <taxon>Eubacteriales</taxon>
        <taxon>Clostridiaceae</taxon>
        <taxon>Caloramator</taxon>
    </lineage>
</organism>
<keyword evidence="3" id="KW-0786">Thiamine pyrophosphate</keyword>
<dbReference type="SUPFAM" id="SSF52518">
    <property type="entry name" value="Thiamin diphosphate-binding fold (THDP-binding)"/>
    <property type="match status" value="1"/>
</dbReference>
<dbReference type="InterPro" id="IPR005474">
    <property type="entry name" value="Transketolase_N"/>
</dbReference>
<gene>
    <name evidence="5" type="ORF">SAMN05443428_11115</name>
</gene>
<dbReference type="OrthoDB" id="8732661at2"/>
<proteinExistence type="inferred from homology"/>